<dbReference type="PROSITE" id="PS51012">
    <property type="entry name" value="ABC_TM2"/>
    <property type="match status" value="1"/>
</dbReference>
<dbReference type="GO" id="GO:0043190">
    <property type="term" value="C:ATP-binding cassette (ABC) transporter complex"/>
    <property type="evidence" value="ECO:0007669"/>
    <property type="project" value="InterPro"/>
</dbReference>
<dbReference type="OrthoDB" id="9776218at2"/>
<evidence type="ECO:0000256" key="2">
    <source>
        <dbReference type="ARBA" id="ARBA00007783"/>
    </source>
</evidence>
<dbReference type="InterPro" id="IPR047817">
    <property type="entry name" value="ABC2_TM_bact-type"/>
</dbReference>
<name>A0A517N4S4_9BACT</name>
<organism evidence="10 11">
    <name type="scientific">Rubripirellula lacrimiformis</name>
    <dbReference type="NCBI Taxonomy" id="1930273"/>
    <lineage>
        <taxon>Bacteria</taxon>
        <taxon>Pseudomonadati</taxon>
        <taxon>Planctomycetota</taxon>
        <taxon>Planctomycetia</taxon>
        <taxon>Pirellulales</taxon>
        <taxon>Pirellulaceae</taxon>
        <taxon>Rubripirellula</taxon>
    </lineage>
</organism>
<dbReference type="Pfam" id="PF12698">
    <property type="entry name" value="ABC2_membrane_3"/>
    <property type="match status" value="1"/>
</dbReference>
<evidence type="ECO:0000313" key="10">
    <source>
        <dbReference type="EMBL" id="QDT02133.1"/>
    </source>
</evidence>
<comment type="similarity">
    <text evidence="2 8">Belongs to the ABC-2 integral membrane protein family.</text>
</comment>
<dbReference type="EMBL" id="CP036525">
    <property type="protein sequence ID" value="QDT02133.1"/>
    <property type="molecule type" value="Genomic_DNA"/>
</dbReference>
<keyword evidence="6 8" id="KW-1133">Transmembrane helix</keyword>
<dbReference type="PRINTS" id="PR00164">
    <property type="entry name" value="ABC2TRNSPORT"/>
</dbReference>
<gene>
    <name evidence="10" type="primary">ybhS</name>
    <name evidence="10" type="ORF">K227x_05040</name>
</gene>
<dbReference type="RefSeq" id="WP_145167897.1">
    <property type="nucleotide sequence ID" value="NZ_CP036525.1"/>
</dbReference>
<evidence type="ECO:0000256" key="7">
    <source>
        <dbReference type="ARBA" id="ARBA00023136"/>
    </source>
</evidence>
<feature type="transmembrane region" description="Helical" evidence="8">
    <location>
        <begin position="299"/>
        <end position="320"/>
    </location>
</feature>
<dbReference type="InterPro" id="IPR000412">
    <property type="entry name" value="ABC_2_transport"/>
</dbReference>
<evidence type="ECO:0000256" key="1">
    <source>
        <dbReference type="ARBA" id="ARBA00004651"/>
    </source>
</evidence>
<keyword evidence="4 8" id="KW-1003">Cell membrane</keyword>
<evidence type="ECO:0000256" key="6">
    <source>
        <dbReference type="ARBA" id="ARBA00022989"/>
    </source>
</evidence>
<evidence type="ECO:0000259" key="9">
    <source>
        <dbReference type="PROSITE" id="PS51012"/>
    </source>
</evidence>
<feature type="transmembrane region" description="Helical" evidence="8">
    <location>
        <begin position="21"/>
        <end position="42"/>
    </location>
</feature>
<keyword evidence="3 8" id="KW-0813">Transport</keyword>
<dbReference type="KEGG" id="rlc:K227x_05040"/>
<evidence type="ECO:0000256" key="5">
    <source>
        <dbReference type="ARBA" id="ARBA00022692"/>
    </source>
</evidence>
<dbReference type="Gene3D" id="3.40.1710.10">
    <property type="entry name" value="abc type-2 transporter like domain"/>
    <property type="match status" value="1"/>
</dbReference>
<accession>A0A517N4S4</accession>
<reference evidence="10 11" key="1">
    <citation type="submission" date="2019-02" db="EMBL/GenBank/DDBJ databases">
        <title>Deep-cultivation of Planctomycetes and their phenomic and genomic characterization uncovers novel biology.</title>
        <authorList>
            <person name="Wiegand S."/>
            <person name="Jogler M."/>
            <person name="Boedeker C."/>
            <person name="Pinto D."/>
            <person name="Vollmers J."/>
            <person name="Rivas-Marin E."/>
            <person name="Kohn T."/>
            <person name="Peeters S.H."/>
            <person name="Heuer A."/>
            <person name="Rast P."/>
            <person name="Oberbeckmann S."/>
            <person name="Bunk B."/>
            <person name="Jeske O."/>
            <person name="Meyerdierks A."/>
            <person name="Storesund J.E."/>
            <person name="Kallscheuer N."/>
            <person name="Luecker S."/>
            <person name="Lage O.M."/>
            <person name="Pohl T."/>
            <person name="Merkel B.J."/>
            <person name="Hornburger P."/>
            <person name="Mueller R.-W."/>
            <person name="Bruemmer F."/>
            <person name="Labrenz M."/>
            <person name="Spormann A.M."/>
            <person name="Op den Camp H."/>
            <person name="Overmann J."/>
            <person name="Amann R."/>
            <person name="Jetten M.S.M."/>
            <person name="Mascher T."/>
            <person name="Medema M.H."/>
            <person name="Devos D.P."/>
            <person name="Kaster A.-K."/>
            <person name="Ovreas L."/>
            <person name="Rohde M."/>
            <person name="Galperin M.Y."/>
            <person name="Jogler C."/>
        </authorList>
    </citation>
    <scope>NUCLEOTIDE SEQUENCE [LARGE SCALE GENOMIC DNA]</scope>
    <source>
        <strain evidence="10 11">K22_7</strain>
    </source>
</reference>
<dbReference type="AlphaFoldDB" id="A0A517N4S4"/>
<proteinExistence type="inferred from homology"/>
<dbReference type="Proteomes" id="UP000318538">
    <property type="component" value="Chromosome"/>
</dbReference>
<evidence type="ECO:0000256" key="3">
    <source>
        <dbReference type="ARBA" id="ARBA00022448"/>
    </source>
</evidence>
<dbReference type="PANTHER" id="PTHR30294:SF29">
    <property type="entry name" value="MULTIDRUG ABC TRANSPORTER PERMEASE YBHS-RELATED"/>
    <property type="match status" value="1"/>
</dbReference>
<dbReference type="InterPro" id="IPR013525">
    <property type="entry name" value="ABC2_TM"/>
</dbReference>
<feature type="domain" description="ABC transmembrane type-2" evidence="9">
    <location>
        <begin position="146"/>
        <end position="381"/>
    </location>
</feature>
<evidence type="ECO:0000256" key="4">
    <source>
        <dbReference type="ARBA" id="ARBA00022475"/>
    </source>
</evidence>
<dbReference type="InterPro" id="IPR051449">
    <property type="entry name" value="ABC-2_transporter_component"/>
</dbReference>
<evidence type="ECO:0000256" key="8">
    <source>
        <dbReference type="RuleBase" id="RU361157"/>
    </source>
</evidence>
<protein>
    <recommendedName>
        <fullName evidence="8">Transport permease protein</fullName>
    </recommendedName>
</protein>
<feature type="transmembrane region" description="Helical" evidence="8">
    <location>
        <begin position="189"/>
        <end position="211"/>
    </location>
</feature>
<keyword evidence="7 8" id="KW-0472">Membrane</keyword>
<dbReference type="GO" id="GO:0140359">
    <property type="term" value="F:ABC-type transporter activity"/>
    <property type="evidence" value="ECO:0007669"/>
    <property type="project" value="InterPro"/>
</dbReference>
<dbReference type="PANTHER" id="PTHR30294">
    <property type="entry name" value="MEMBRANE COMPONENT OF ABC TRANSPORTER YHHJ-RELATED"/>
    <property type="match status" value="1"/>
</dbReference>
<sequence length="384" mass="42982">MNIRRVAAVASKEWREIVRDRMFLALTFLVPVSLMLVVGYGLSLDVEDIPLAIVDRDGTNLSREYAYRYIDSRYFDFQGYALDRHDLPPLLADNKIRAAIIIPENFQRELLHGRPVVVQTLIDGTFPFRAQTTKGYVLAMNTDFSSEMIASFISKKRGIPLAQAVTSIRPVKLESRYLYNQSMKSDWALAPRLIMVILMMTPPFYTALGIVREKERGSIYNIYSSTVTRLEFLFGKLIPYVGISSANAVILWLIATQMFGAPFKGSLLFFIPATLLYIICTTGLGLVVSVLVRTQVAAMVVTFIVTVIPSMLYSGVIVPISSLSETAQVTAHALPAMYYTNIIVGAFMKGVGLRELWVDVLVLAVYAVGLMTIGYRMFHKRPTT</sequence>
<feature type="transmembrane region" description="Helical" evidence="8">
    <location>
        <begin position="356"/>
        <end position="378"/>
    </location>
</feature>
<evidence type="ECO:0000313" key="11">
    <source>
        <dbReference type="Proteomes" id="UP000318538"/>
    </source>
</evidence>
<feature type="transmembrane region" description="Helical" evidence="8">
    <location>
        <begin position="267"/>
        <end position="292"/>
    </location>
</feature>
<keyword evidence="5 8" id="KW-0812">Transmembrane</keyword>
<keyword evidence="11" id="KW-1185">Reference proteome</keyword>
<feature type="transmembrane region" description="Helical" evidence="8">
    <location>
        <begin position="232"/>
        <end position="255"/>
    </location>
</feature>
<comment type="subcellular location">
    <subcellularLocation>
        <location evidence="1 8">Cell membrane</location>
        <topology evidence="1 8">Multi-pass membrane protein</topology>
    </subcellularLocation>
</comment>